<evidence type="ECO:0000256" key="2">
    <source>
        <dbReference type="ARBA" id="ARBA00022475"/>
    </source>
</evidence>
<feature type="transmembrane region" description="Helical" evidence="15">
    <location>
        <begin position="154"/>
        <end position="174"/>
    </location>
</feature>
<evidence type="ECO:0000256" key="5">
    <source>
        <dbReference type="ARBA" id="ARBA00022989"/>
    </source>
</evidence>
<gene>
    <name evidence="17" type="ORF">J4Q44_G00133570</name>
</gene>
<dbReference type="CDD" id="cd14974">
    <property type="entry name" value="7tmA_Anaphylatoxin_R-like"/>
    <property type="match status" value="1"/>
</dbReference>
<evidence type="ECO:0000256" key="1">
    <source>
        <dbReference type="ARBA" id="ARBA00004651"/>
    </source>
</evidence>
<sequence>MEDFEYKEYGEDYTADNGTYENISVSGSVTFNRPRSFSVETVMVINILISLLGLSGNAIVIWISGFKMRTTVNTTWYLSLAISDFLFCVCLPFNIVYMATSHWPFGLVMCKLTSSTMFLNMFSSVFLLVLIGVDRCVSITFPVWAQNNRTVPRASGVVVLVWALSAALTVPSLVHRQIKTHGADTLCYTDYQTGHKAVALSRFVCGFVIPLLIIVLCYSVIFVQLRSRPMKSTKPVKIMTVLIVSFFVCWVPYHTFVLLELNLGNHSLDMLDTGLKVGGTMAAANSFLNPILYVFMGHDFRQTLKRSVLWKIENAMAEDGRTGGRNLSKSGSFESKALTHV</sequence>
<evidence type="ECO:0000256" key="3">
    <source>
        <dbReference type="ARBA" id="ARBA00022500"/>
    </source>
</evidence>
<dbReference type="InterPro" id="IPR017452">
    <property type="entry name" value="GPCR_Rhodpsn_7TM"/>
</dbReference>
<protein>
    <recommendedName>
        <fullName evidence="16">G-protein coupled receptors family 1 profile domain-containing protein</fullName>
    </recommendedName>
</protein>
<keyword evidence="8" id="KW-1015">Disulfide bond</keyword>
<feature type="transmembrane region" description="Helical" evidence="15">
    <location>
        <begin position="199"/>
        <end position="223"/>
    </location>
</feature>
<feature type="domain" description="G-protein coupled receptors family 1 profile" evidence="16">
    <location>
        <begin position="56"/>
        <end position="293"/>
    </location>
</feature>
<name>A0AAN8LS75_9TELE</name>
<evidence type="ECO:0000256" key="10">
    <source>
        <dbReference type="ARBA" id="ARBA00023180"/>
    </source>
</evidence>
<comment type="similarity">
    <text evidence="12">Belongs to the chemokine-like receptor (CMKLR) family.</text>
</comment>
<proteinExistence type="inferred from homology"/>
<evidence type="ECO:0000256" key="11">
    <source>
        <dbReference type="ARBA" id="ARBA00023224"/>
    </source>
</evidence>
<evidence type="ECO:0000256" key="14">
    <source>
        <dbReference type="SAM" id="MobiDB-lite"/>
    </source>
</evidence>
<keyword evidence="9 13" id="KW-0675">Receptor</keyword>
<dbReference type="PROSITE" id="PS50262">
    <property type="entry name" value="G_PROTEIN_RECEP_F1_2"/>
    <property type="match status" value="1"/>
</dbReference>
<evidence type="ECO:0000256" key="15">
    <source>
        <dbReference type="SAM" id="Phobius"/>
    </source>
</evidence>
<feature type="transmembrane region" description="Helical" evidence="15">
    <location>
        <begin position="42"/>
        <end position="63"/>
    </location>
</feature>
<keyword evidence="3" id="KW-0145">Chemotaxis</keyword>
<dbReference type="PRINTS" id="PR00526">
    <property type="entry name" value="FMETLEUPHER"/>
</dbReference>
<dbReference type="EMBL" id="JAGTTL010000011">
    <property type="protein sequence ID" value="KAK6315833.1"/>
    <property type="molecule type" value="Genomic_DNA"/>
</dbReference>
<reference evidence="17 18" key="1">
    <citation type="submission" date="2021-04" db="EMBL/GenBank/DDBJ databases">
        <authorList>
            <person name="De Guttry C."/>
            <person name="Zahm M."/>
            <person name="Klopp C."/>
            <person name="Cabau C."/>
            <person name="Louis A."/>
            <person name="Berthelot C."/>
            <person name="Parey E."/>
            <person name="Roest Crollius H."/>
            <person name="Montfort J."/>
            <person name="Robinson-Rechavi M."/>
            <person name="Bucao C."/>
            <person name="Bouchez O."/>
            <person name="Gislard M."/>
            <person name="Lluch J."/>
            <person name="Milhes M."/>
            <person name="Lampietro C."/>
            <person name="Lopez Roques C."/>
            <person name="Donnadieu C."/>
            <person name="Braasch I."/>
            <person name="Desvignes T."/>
            <person name="Postlethwait J."/>
            <person name="Bobe J."/>
            <person name="Wedekind C."/>
            <person name="Guiguen Y."/>
        </authorList>
    </citation>
    <scope>NUCLEOTIDE SEQUENCE [LARGE SCALE GENOMIC DNA]</scope>
    <source>
        <strain evidence="17">Cs_M1</strain>
        <tissue evidence="17">Blood</tissue>
    </source>
</reference>
<feature type="region of interest" description="Disordered" evidence="14">
    <location>
        <begin position="321"/>
        <end position="341"/>
    </location>
</feature>
<accession>A0AAN8LS75</accession>
<dbReference type="GO" id="GO:0004875">
    <property type="term" value="F:complement receptor activity"/>
    <property type="evidence" value="ECO:0007669"/>
    <property type="project" value="TreeGrafter"/>
</dbReference>
<feature type="transmembrane region" description="Helical" evidence="15">
    <location>
        <begin position="117"/>
        <end position="133"/>
    </location>
</feature>
<dbReference type="PANTHER" id="PTHR24225:SF0">
    <property type="entry name" value="N-FORMYL PEPTIDE RECEPTOR 2"/>
    <property type="match status" value="1"/>
</dbReference>
<keyword evidence="2" id="KW-1003">Cell membrane</keyword>
<dbReference type="InterPro" id="IPR000826">
    <property type="entry name" value="Formyl_rcpt-rel"/>
</dbReference>
<keyword evidence="5 15" id="KW-1133">Transmembrane helix</keyword>
<dbReference type="GO" id="GO:0007204">
    <property type="term" value="P:positive regulation of cytosolic calcium ion concentration"/>
    <property type="evidence" value="ECO:0007669"/>
    <property type="project" value="TreeGrafter"/>
</dbReference>
<evidence type="ECO:0000256" key="12">
    <source>
        <dbReference type="ARBA" id="ARBA00025736"/>
    </source>
</evidence>
<dbReference type="PROSITE" id="PS00237">
    <property type="entry name" value="G_PROTEIN_RECEP_F1_1"/>
    <property type="match status" value="1"/>
</dbReference>
<keyword evidence="18" id="KW-1185">Reference proteome</keyword>
<comment type="similarity">
    <text evidence="13">Belongs to the G-protein coupled receptor 1 family.</text>
</comment>
<comment type="caution">
    <text evidence="17">The sequence shown here is derived from an EMBL/GenBank/DDBJ whole genome shotgun (WGS) entry which is preliminary data.</text>
</comment>
<dbReference type="InterPro" id="IPR000276">
    <property type="entry name" value="GPCR_Rhodpsn"/>
</dbReference>
<keyword evidence="7 15" id="KW-0472">Membrane</keyword>
<evidence type="ECO:0000256" key="8">
    <source>
        <dbReference type="ARBA" id="ARBA00023157"/>
    </source>
</evidence>
<keyword evidence="10" id="KW-0325">Glycoprotein</keyword>
<dbReference type="PANTHER" id="PTHR24225">
    <property type="entry name" value="CHEMOTACTIC RECEPTOR"/>
    <property type="match status" value="1"/>
</dbReference>
<dbReference type="SUPFAM" id="SSF81321">
    <property type="entry name" value="Family A G protein-coupled receptor-like"/>
    <property type="match status" value="1"/>
</dbReference>
<dbReference type="GO" id="GO:0006954">
    <property type="term" value="P:inflammatory response"/>
    <property type="evidence" value="ECO:0007669"/>
    <property type="project" value="TreeGrafter"/>
</dbReference>
<evidence type="ECO:0000313" key="17">
    <source>
        <dbReference type="EMBL" id="KAK6315833.1"/>
    </source>
</evidence>
<evidence type="ECO:0000256" key="6">
    <source>
        <dbReference type="ARBA" id="ARBA00023040"/>
    </source>
</evidence>
<dbReference type="GO" id="GO:0007200">
    <property type="term" value="P:phospholipase C-activating G protein-coupled receptor signaling pathway"/>
    <property type="evidence" value="ECO:0007669"/>
    <property type="project" value="TreeGrafter"/>
</dbReference>
<evidence type="ECO:0000256" key="4">
    <source>
        <dbReference type="ARBA" id="ARBA00022692"/>
    </source>
</evidence>
<organism evidence="17 18">
    <name type="scientific">Coregonus suidteri</name>
    <dbReference type="NCBI Taxonomy" id="861788"/>
    <lineage>
        <taxon>Eukaryota</taxon>
        <taxon>Metazoa</taxon>
        <taxon>Chordata</taxon>
        <taxon>Craniata</taxon>
        <taxon>Vertebrata</taxon>
        <taxon>Euteleostomi</taxon>
        <taxon>Actinopterygii</taxon>
        <taxon>Neopterygii</taxon>
        <taxon>Teleostei</taxon>
        <taxon>Protacanthopterygii</taxon>
        <taxon>Salmoniformes</taxon>
        <taxon>Salmonidae</taxon>
        <taxon>Coregoninae</taxon>
        <taxon>Coregonus</taxon>
    </lineage>
</organism>
<keyword evidence="11 13" id="KW-0807">Transducer</keyword>
<dbReference type="Pfam" id="PF00001">
    <property type="entry name" value="7tm_1"/>
    <property type="match status" value="1"/>
</dbReference>
<dbReference type="Proteomes" id="UP001356427">
    <property type="component" value="Unassembled WGS sequence"/>
</dbReference>
<comment type="subcellular location">
    <subcellularLocation>
        <location evidence="1">Cell membrane</location>
        <topology evidence="1">Multi-pass membrane protein</topology>
    </subcellularLocation>
</comment>
<evidence type="ECO:0000256" key="9">
    <source>
        <dbReference type="ARBA" id="ARBA00023170"/>
    </source>
</evidence>
<dbReference type="AlphaFoldDB" id="A0AAN8LS75"/>
<dbReference type="GO" id="GO:0004930">
    <property type="term" value="F:G protein-coupled receptor activity"/>
    <property type="evidence" value="ECO:0007669"/>
    <property type="project" value="UniProtKB-KW"/>
</dbReference>
<dbReference type="Gene3D" id="1.20.1070.10">
    <property type="entry name" value="Rhodopsin 7-helix transmembrane proteins"/>
    <property type="match status" value="1"/>
</dbReference>
<keyword evidence="6 13" id="KW-0297">G-protein coupled receptor</keyword>
<feature type="transmembrane region" description="Helical" evidence="15">
    <location>
        <begin position="235"/>
        <end position="253"/>
    </location>
</feature>
<dbReference type="GO" id="GO:0006935">
    <property type="term" value="P:chemotaxis"/>
    <property type="evidence" value="ECO:0007669"/>
    <property type="project" value="UniProtKB-KW"/>
</dbReference>
<evidence type="ECO:0000313" key="18">
    <source>
        <dbReference type="Proteomes" id="UP001356427"/>
    </source>
</evidence>
<feature type="transmembrane region" description="Helical" evidence="15">
    <location>
        <begin position="273"/>
        <end position="296"/>
    </location>
</feature>
<evidence type="ECO:0000256" key="7">
    <source>
        <dbReference type="ARBA" id="ARBA00023136"/>
    </source>
</evidence>
<evidence type="ECO:0000259" key="16">
    <source>
        <dbReference type="PROSITE" id="PS50262"/>
    </source>
</evidence>
<dbReference type="PRINTS" id="PR00237">
    <property type="entry name" value="GPCRRHODOPSN"/>
</dbReference>
<dbReference type="GO" id="GO:0005886">
    <property type="term" value="C:plasma membrane"/>
    <property type="evidence" value="ECO:0007669"/>
    <property type="project" value="UniProtKB-SubCell"/>
</dbReference>
<keyword evidence="4 13" id="KW-0812">Transmembrane</keyword>
<evidence type="ECO:0000256" key="13">
    <source>
        <dbReference type="RuleBase" id="RU000688"/>
    </source>
</evidence>
<dbReference type="FunFam" id="1.20.1070.10:FF:000034">
    <property type="entry name" value="G-protein coupled receptor 1"/>
    <property type="match status" value="1"/>
</dbReference>
<feature type="transmembrane region" description="Helical" evidence="15">
    <location>
        <begin position="75"/>
        <end position="97"/>
    </location>
</feature>